<evidence type="ECO:0000256" key="2">
    <source>
        <dbReference type="ARBA" id="ARBA00022801"/>
    </source>
</evidence>
<dbReference type="InterPro" id="IPR032466">
    <property type="entry name" value="Metal_Hydrolase"/>
</dbReference>
<evidence type="ECO:0000313" key="5">
    <source>
        <dbReference type="Proteomes" id="UP000318801"/>
    </source>
</evidence>
<comment type="similarity">
    <text evidence="1">Belongs to the metallo-dependent hydrolases superfamily. ATZ/TRZ family.</text>
</comment>
<dbReference type="SUPFAM" id="SSF51556">
    <property type="entry name" value="Metallo-dependent hydrolases"/>
    <property type="match status" value="1"/>
</dbReference>
<dbReference type="Proteomes" id="UP000318801">
    <property type="component" value="Unassembled WGS sequence"/>
</dbReference>
<keyword evidence="5" id="KW-1185">Reference proteome</keyword>
<proteinExistence type="inferred from homology"/>
<dbReference type="RefSeq" id="WP_141150085.1">
    <property type="nucleotide sequence ID" value="NZ_VHLG01000011.1"/>
</dbReference>
<feature type="domain" description="Amidohydrolase-related" evidence="3">
    <location>
        <begin position="53"/>
        <end position="429"/>
    </location>
</feature>
<evidence type="ECO:0000259" key="3">
    <source>
        <dbReference type="Pfam" id="PF01979"/>
    </source>
</evidence>
<name>A0A506U6A6_9HYPH</name>
<dbReference type="GO" id="GO:0016810">
    <property type="term" value="F:hydrolase activity, acting on carbon-nitrogen (but not peptide) bonds"/>
    <property type="evidence" value="ECO:0007669"/>
    <property type="project" value="InterPro"/>
</dbReference>
<dbReference type="Gene3D" id="3.20.20.140">
    <property type="entry name" value="Metal-dependent hydrolases"/>
    <property type="match status" value="1"/>
</dbReference>
<evidence type="ECO:0000256" key="1">
    <source>
        <dbReference type="ARBA" id="ARBA00006745"/>
    </source>
</evidence>
<dbReference type="AlphaFoldDB" id="A0A506U6A6"/>
<accession>A0A506U6A6</accession>
<sequence>MNGTVLISGALVADPLSGTVEHRDLLVKAGRIDAIARPGTLVGKTVVDASRRMVIPGLINSHTHGHMSLNKGMAERFMLETSLSHAAWLSGRRSPETIYASTLLAAAEMLKKGATACFDLVYEYPLPTVEGFFACARAYADAGIRARLAPMISDLSFFQAIPGLADTLPDDLKAAVSAPIDGAVVLDAVRAIFSRRDELPEGIELAIAPTIPHHCSERFLLACAEIAAEFEVPIHMHVAESRLQRVTAFQKYDMSPVAYLKDLGLLGPDFVAAHAVWLDPDDLDMIAAAGAKIAHVPASNMRLGVGFAHVRPMLERGITVGLATDGANSSDALDMFRAMRLSSFGARLYGEPASHWPTALETFRMATTAGAILTGRPDAGRIAVGADADLVFLDLDHLDFLPLNDPLNQLITSAGADTVRDVMVAGQFVVRDRMLTAPAFDRLASRVTEAVAQLRADNDDLSALANRLAPFAVSHAEKMMSVPLAIERFIRPERGSSNA</sequence>
<dbReference type="Gene3D" id="2.30.40.10">
    <property type="entry name" value="Urease, subunit C, domain 1"/>
    <property type="match status" value="1"/>
</dbReference>
<dbReference type="OrthoDB" id="9796020at2"/>
<dbReference type="EMBL" id="VHLG01000011">
    <property type="protein sequence ID" value="TPW28886.1"/>
    <property type="molecule type" value="Genomic_DNA"/>
</dbReference>
<keyword evidence="2 4" id="KW-0378">Hydrolase</keyword>
<dbReference type="InterPro" id="IPR050287">
    <property type="entry name" value="MTA/SAH_deaminase"/>
</dbReference>
<dbReference type="InterPro" id="IPR011059">
    <property type="entry name" value="Metal-dep_hydrolase_composite"/>
</dbReference>
<reference evidence="4 5" key="1">
    <citation type="submission" date="2019-06" db="EMBL/GenBank/DDBJ databases">
        <authorList>
            <person name="Li M."/>
        </authorList>
    </citation>
    <scope>NUCLEOTIDE SEQUENCE [LARGE SCALE GENOMIC DNA]</scope>
    <source>
        <strain evidence="4 5">BGMRC2036</strain>
    </source>
</reference>
<dbReference type="PANTHER" id="PTHR43794">
    <property type="entry name" value="AMINOHYDROLASE SSNA-RELATED"/>
    <property type="match status" value="1"/>
</dbReference>
<protein>
    <submittedName>
        <fullName evidence="4">Amidohydrolase family protein</fullName>
    </submittedName>
</protein>
<comment type="caution">
    <text evidence="4">The sequence shown here is derived from an EMBL/GenBank/DDBJ whole genome shotgun (WGS) entry which is preliminary data.</text>
</comment>
<dbReference type="PANTHER" id="PTHR43794:SF11">
    <property type="entry name" value="AMIDOHYDROLASE-RELATED DOMAIN-CONTAINING PROTEIN"/>
    <property type="match status" value="1"/>
</dbReference>
<evidence type="ECO:0000313" key="4">
    <source>
        <dbReference type="EMBL" id="TPW28886.1"/>
    </source>
</evidence>
<organism evidence="4 5">
    <name type="scientific">Martelella alba</name>
    <dbReference type="NCBI Taxonomy" id="2590451"/>
    <lineage>
        <taxon>Bacteria</taxon>
        <taxon>Pseudomonadati</taxon>
        <taxon>Pseudomonadota</taxon>
        <taxon>Alphaproteobacteria</taxon>
        <taxon>Hyphomicrobiales</taxon>
        <taxon>Aurantimonadaceae</taxon>
        <taxon>Martelella</taxon>
    </lineage>
</organism>
<gene>
    <name evidence="4" type="ORF">FJU08_16310</name>
</gene>
<dbReference type="SUPFAM" id="SSF51338">
    <property type="entry name" value="Composite domain of metallo-dependent hydrolases"/>
    <property type="match status" value="1"/>
</dbReference>
<dbReference type="Pfam" id="PF01979">
    <property type="entry name" value="Amidohydro_1"/>
    <property type="match status" value="1"/>
</dbReference>
<dbReference type="InterPro" id="IPR006680">
    <property type="entry name" value="Amidohydro-rel"/>
</dbReference>